<keyword evidence="4" id="KW-1185">Reference proteome</keyword>
<comment type="caution">
    <text evidence="3">The sequence shown here is derived from an EMBL/GenBank/DDBJ whole genome shotgun (WGS) entry which is preliminary data.</text>
</comment>
<feature type="region of interest" description="Disordered" evidence="1">
    <location>
        <begin position="69"/>
        <end position="93"/>
    </location>
</feature>
<dbReference type="Proteomes" id="UP000275281">
    <property type="component" value="Unassembled WGS sequence"/>
</dbReference>
<evidence type="ECO:0000313" key="4">
    <source>
        <dbReference type="Proteomes" id="UP000275281"/>
    </source>
</evidence>
<gene>
    <name evidence="3" type="ORF">DRW07_07875</name>
</gene>
<sequence>MTEAVLGWQAVIFITILISGRYFKAVTIFWFIWTLTQIFVFWLSALQFFTVFISAAIAGNLYGRPKKDASGNVLEPNPEHDEEPNINASAEQQSQEDNKFGIFGHIVGWGLVALFWATIVIF</sequence>
<dbReference type="OrthoDB" id="5298826at2"/>
<keyword evidence="2" id="KW-1133">Transmembrane helix</keyword>
<evidence type="ECO:0000256" key="2">
    <source>
        <dbReference type="SAM" id="Phobius"/>
    </source>
</evidence>
<evidence type="ECO:0000313" key="3">
    <source>
        <dbReference type="EMBL" id="RPJ67430.1"/>
    </source>
</evidence>
<dbReference type="EMBL" id="RPOK01000002">
    <property type="protein sequence ID" value="RPJ67430.1"/>
    <property type="molecule type" value="Genomic_DNA"/>
</dbReference>
<feature type="transmembrane region" description="Helical" evidence="2">
    <location>
        <begin position="100"/>
        <end position="121"/>
    </location>
</feature>
<protein>
    <submittedName>
        <fullName evidence="3">Uncharacterized protein</fullName>
    </submittedName>
</protein>
<keyword evidence="2" id="KW-0812">Transmembrane</keyword>
<feature type="transmembrane region" description="Helical" evidence="2">
    <location>
        <begin position="12"/>
        <end position="33"/>
    </location>
</feature>
<name>A0A3N5Y284_9ALTE</name>
<proteinExistence type="predicted"/>
<evidence type="ECO:0000256" key="1">
    <source>
        <dbReference type="SAM" id="MobiDB-lite"/>
    </source>
</evidence>
<keyword evidence="2" id="KW-0472">Membrane</keyword>
<dbReference type="RefSeq" id="WP_124027330.1">
    <property type="nucleotide sequence ID" value="NZ_JBHRSN010000015.1"/>
</dbReference>
<accession>A0A3N5Y284</accession>
<feature type="transmembrane region" description="Helical" evidence="2">
    <location>
        <begin position="39"/>
        <end position="62"/>
    </location>
</feature>
<dbReference type="AlphaFoldDB" id="A0A3N5Y284"/>
<organism evidence="3 4">
    <name type="scientific">Alteromonas sediminis</name>
    <dbReference type="NCBI Taxonomy" id="2259342"/>
    <lineage>
        <taxon>Bacteria</taxon>
        <taxon>Pseudomonadati</taxon>
        <taxon>Pseudomonadota</taxon>
        <taxon>Gammaproteobacteria</taxon>
        <taxon>Alteromonadales</taxon>
        <taxon>Alteromonadaceae</taxon>
        <taxon>Alteromonas/Salinimonas group</taxon>
        <taxon>Alteromonas</taxon>
    </lineage>
</organism>
<reference evidence="3 4" key="1">
    <citation type="submission" date="2018-11" db="EMBL/GenBank/DDBJ databases">
        <authorList>
            <person name="Ye M.-Q."/>
            <person name="Du Z.-J."/>
        </authorList>
    </citation>
    <scope>NUCLEOTIDE SEQUENCE [LARGE SCALE GENOMIC DNA]</scope>
    <source>
        <strain evidence="3 4">U0105</strain>
    </source>
</reference>